<dbReference type="EMBL" id="GL870881">
    <property type="protein sequence ID" value="EIJ87571.1"/>
    <property type="molecule type" value="Genomic_DNA"/>
</dbReference>
<protein>
    <submittedName>
        <fullName evidence="1">Uncharacterized protein</fullName>
    </submittedName>
</protein>
<organism evidence="1 2">
    <name type="scientific">Nematocida parisii (strain ERTm3)</name>
    <name type="common">Nematode killer fungus</name>
    <dbReference type="NCBI Taxonomy" id="935791"/>
    <lineage>
        <taxon>Eukaryota</taxon>
        <taxon>Fungi</taxon>
        <taxon>Fungi incertae sedis</taxon>
        <taxon>Microsporidia</taxon>
        <taxon>Nematocida</taxon>
    </lineage>
</organism>
<keyword evidence="2" id="KW-1185">Reference proteome</keyword>
<dbReference type="VEuPathDB" id="MicrosporidiaDB:NEQG_02118"/>
<name>I3EEC4_NEMP3</name>
<dbReference type="HOGENOM" id="CLU_1349280_0_0_1"/>
<dbReference type="OrthoDB" id="2188606at2759"/>
<accession>I3EEC4</accession>
<reference evidence="1" key="1">
    <citation type="submission" date="2011-01" db="EMBL/GenBank/DDBJ databases">
        <title>The Genome Sequence of Nematocida parisii strain ERTm3.</title>
        <authorList>
            <consortium name="The Broad Institute Genome Sequencing Platform"/>
            <consortium name="The Broad Institute Genome Sequencing Center for Infectious Disease"/>
            <person name="Cuomo C."/>
            <person name="Troemel E."/>
            <person name="Young S.K."/>
            <person name="Zeng Q."/>
            <person name="Gargeya S."/>
            <person name="Fitzgerald M."/>
            <person name="Haas B."/>
            <person name="Abouelleil A."/>
            <person name="Alvarado L."/>
            <person name="Arachchi H.M."/>
            <person name="Berlin A."/>
            <person name="Chapman S.B."/>
            <person name="Gearin G."/>
            <person name="Goldberg J."/>
            <person name="Griggs A."/>
            <person name="Gujja S."/>
            <person name="Hansen M."/>
            <person name="Heiman D."/>
            <person name="Howarth C."/>
            <person name="Larimer J."/>
            <person name="Lui A."/>
            <person name="MacDonald P.J.P."/>
            <person name="McCowen C."/>
            <person name="Montmayeur A."/>
            <person name="Murphy C."/>
            <person name="Neiman D."/>
            <person name="Pearson M."/>
            <person name="Priest M."/>
            <person name="Roberts A."/>
            <person name="Saif S."/>
            <person name="Shea T."/>
            <person name="Sisk P."/>
            <person name="Stolte C."/>
            <person name="Sykes S."/>
            <person name="Wortman J."/>
            <person name="Nusbaum C."/>
            <person name="Birren B."/>
        </authorList>
    </citation>
    <scope>NUCLEOTIDE SEQUENCE</scope>
    <source>
        <strain evidence="1">ERTm3</strain>
    </source>
</reference>
<dbReference type="AlphaFoldDB" id="I3EEC4"/>
<dbReference type="InParanoid" id="I3EEC4"/>
<dbReference type="Proteomes" id="UP000002872">
    <property type="component" value="Unassembled WGS sequence"/>
</dbReference>
<sequence length="204" mass="22645">MKLSRQGCSRTVIGTSERGFFRALVNENGFYPKDSEVTIEEIENYGDIAMKGSKNGSSAIVSIRIKTEESAPINAQKIKLNNEVVANVSVDVLVDTGAVQEIVQACLAEAQRLLTVPDIKELFKNRHSIAKNIYRAEQRKINKKTVTYGLVDDKFFISPILQEYAASDAIICITSENNKIIDISIEKGAVSPKILNKLIRQQVE</sequence>
<evidence type="ECO:0000313" key="1">
    <source>
        <dbReference type="EMBL" id="EIJ87571.1"/>
    </source>
</evidence>
<gene>
    <name evidence="1" type="ORF">NEQG_02118</name>
</gene>
<evidence type="ECO:0000313" key="2">
    <source>
        <dbReference type="Proteomes" id="UP000002872"/>
    </source>
</evidence>
<proteinExistence type="predicted"/>